<evidence type="ECO:0000256" key="3">
    <source>
        <dbReference type="ARBA" id="ARBA00022723"/>
    </source>
</evidence>
<accession>A0A5J9U4Y7</accession>
<dbReference type="SMART" id="SM00541">
    <property type="entry name" value="FYRN"/>
    <property type="match status" value="1"/>
</dbReference>
<dbReference type="GO" id="GO:0045814">
    <property type="term" value="P:negative regulation of gene expression, epigenetic"/>
    <property type="evidence" value="ECO:0007669"/>
    <property type="project" value="UniProtKB-ARBA"/>
</dbReference>
<organism evidence="14 15">
    <name type="scientific">Eragrostis curvula</name>
    <name type="common">weeping love grass</name>
    <dbReference type="NCBI Taxonomy" id="38414"/>
    <lineage>
        <taxon>Eukaryota</taxon>
        <taxon>Viridiplantae</taxon>
        <taxon>Streptophyta</taxon>
        <taxon>Embryophyta</taxon>
        <taxon>Tracheophyta</taxon>
        <taxon>Spermatophyta</taxon>
        <taxon>Magnoliopsida</taxon>
        <taxon>Liliopsida</taxon>
        <taxon>Poales</taxon>
        <taxon>Poaceae</taxon>
        <taxon>PACMAD clade</taxon>
        <taxon>Chloridoideae</taxon>
        <taxon>Eragrostideae</taxon>
        <taxon>Eragrostidinae</taxon>
        <taxon>Eragrostis</taxon>
    </lineage>
</organism>
<evidence type="ECO:0000256" key="6">
    <source>
        <dbReference type="ARBA" id="ARBA00023002"/>
    </source>
</evidence>
<dbReference type="InterPro" id="IPR003888">
    <property type="entry name" value="FYrich_N"/>
</dbReference>
<dbReference type="InterPro" id="IPR004198">
    <property type="entry name" value="Znf_C5HC2"/>
</dbReference>
<evidence type="ECO:0000256" key="11">
    <source>
        <dbReference type="SAM" id="MobiDB-lite"/>
    </source>
</evidence>
<dbReference type="OrthoDB" id="1678912at2759"/>
<dbReference type="AlphaFoldDB" id="A0A5J9U4Y7"/>
<evidence type="ECO:0000259" key="12">
    <source>
        <dbReference type="PROSITE" id="PS51183"/>
    </source>
</evidence>
<dbReference type="Pfam" id="PF05965">
    <property type="entry name" value="FYRC"/>
    <property type="match status" value="1"/>
</dbReference>
<feature type="region of interest" description="Disordered" evidence="11">
    <location>
        <begin position="137"/>
        <end position="162"/>
    </location>
</feature>
<dbReference type="GO" id="GO:0046872">
    <property type="term" value="F:metal ion binding"/>
    <property type="evidence" value="ECO:0007669"/>
    <property type="project" value="UniProtKB-KW"/>
</dbReference>
<dbReference type="SMART" id="SM00545">
    <property type="entry name" value="JmjN"/>
    <property type="match status" value="1"/>
</dbReference>
<feature type="compositionally biased region" description="Basic and acidic residues" evidence="11">
    <location>
        <begin position="676"/>
        <end position="698"/>
    </location>
</feature>
<feature type="compositionally biased region" description="Low complexity" evidence="11">
    <location>
        <begin position="29"/>
        <end position="38"/>
    </location>
</feature>
<feature type="domain" description="JmjN" evidence="12">
    <location>
        <begin position="75"/>
        <end position="116"/>
    </location>
</feature>
<evidence type="ECO:0000256" key="2">
    <source>
        <dbReference type="ARBA" id="ARBA00004123"/>
    </source>
</evidence>
<dbReference type="PROSITE" id="PS51543">
    <property type="entry name" value="FYRC"/>
    <property type="match status" value="1"/>
</dbReference>
<dbReference type="GO" id="GO:0034647">
    <property type="term" value="F:histone H3K4me/H3K4me2/H3K4me3 demethylase activity"/>
    <property type="evidence" value="ECO:0007669"/>
    <property type="project" value="TreeGrafter"/>
</dbReference>
<evidence type="ECO:0000256" key="1">
    <source>
        <dbReference type="ARBA" id="ARBA00001954"/>
    </source>
</evidence>
<evidence type="ECO:0000256" key="4">
    <source>
        <dbReference type="ARBA" id="ARBA00022853"/>
    </source>
</evidence>
<dbReference type="PROSITE" id="PS51184">
    <property type="entry name" value="JMJC"/>
    <property type="match status" value="1"/>
</dbReference>
<dbReference type="SUPFAM" id="SSF51197">
    <property type="entry name" value="Clavaminate synthase-like"/>
    <property type="match status" value="1"/>
</dbReference>
<keyword evidence="5" id="KW-0223">Dioxygenase</keyword>
<dbReference type="PROSITE" id="PS51542">
    <property type="entry name" value="FYRN"/>
    <property type="match status" value="1"/>
</dbReference>
<dbReference type="GO" id="GO:0005634">
    <property type="term" value="C:nucleus"/>
    <property type="evidence" value="ECO:0007669"/>
    <property type="project" value="UniProtKB-SubCell"/>
</dbReference>
<keyword evidence="9" id="KW-0804">Transcription</keyword>
<dbReference type="SMART" id="SM00542">
    <property type="entry name" value="FYRC"/>
    <property type="match status" value="1"/>
</dbReference>
<feature type="compositionally biased region" description="Basic residues" evidence="11">
    <location>
        <begin position="14"/>
        <end position="23"/>
    </location>
</feature>
<feature type="compositionally biased region" description="Low complexity" evidence="11">
    <location>
        <begin position="1"/>
        <end position="10"/>
    </location>
</feature>
<dbReference type="PANTHER" id="PTHR10694:SF140">
    <property type="entry name" value="OS05G0302300 PROTEIN"/>
    <property type="match status" value="1"/>
</dbReference>
<feature type="compositionally biased region" description="Basic residues" evidence="11">
    <location>
        <begin position="148"/>
        <end position="162"/>
    </location>
</feature>
<name>A0A5J9U4Y7_9POAL</name>
<keyword evidence="6" id="KW-0560">Oxidoreductase</keyword>
<dbReference type="SMART" id="SM00558">
    <property type="entry name" value="JmjC"/>
    <property type="match status" value="1"/>
</dbReference>
<feature type="compositionally biased region" description="Polar residues" evidence="11">
    <location>
        <begin position="657"/>
        <end position="675"/>
    </location>
</feature>
<evidence type="ECO:0000256" key="7">
    <source>
        <dbReference type="ARBA" id="ARBA00023004"/>
    </source>
</evidence>
<proteinExistence type="predicted"/>
<feature type="domain" description="JmjC" evidence="13">
    <location>
        <begin position="281"/>
        <end position="447"/>
    </location>
</feature>
<evidence type="ECO:0000256" key="10">
    <source>
        <dbReference type="ARBA" id="ARBA00023242"/>
    </source>
</evidence>
<dbReference type="Gramene" id="TVU18636">
    <property type="protein sequence ID" value="TVU18636"/>
    <property type="gene ID" value="EJB05_34744"/>
</dbReference>
<sequence length="1005" mass="112685">MVSSSSSPEEGGARRRGEKKRMRCGGGAAASPEPAPTASQDLCSSRGCKEDLDGASTTCGQWHPGQSRRPEIDDAPIFTPSEEEFKDAIGYIASIRPQAEKYGICRIIPPSSWKPPCVLKEKSFWECTEFNTRVQQVDKLQNRDPPKKKTQPRVQRKRRRRKRLRFGMTHRRSSANGESVDSEDKFGFQSGSDFTLDEFKTYADEFKQQYFGMKTIDEISLSDIKKRKKLWEPSVHEIEGEYWRIVVCPTEEVEVDYGADLDTATFSSGFSKFSSDDKQDPYSVSCWNLNNLPRVPGSVISFEKENISGVVVPWLYVGMCFSSFCWHVEDHFLYSLNYMHFGEPKVWYGVPGAEAEKLEESMRKNLPKLFEEQPDLLHELVTQLSPSVLKSEGVPVYRAVQNPGEFVLTLPRAYHSGFNCGFNCAEAVNVAPLDWLPHGQRAVELYREQRRKTSISHDKLLLKTAKEAVTQLWMNQFSCKSNDEKYRWVGMCGKDGVLTGAIKTRVKMEDVAREAISLLKSKKMDEDYDSTDRECFSCFYDLHLSAVSCQCSPNRFACLHHSNLLCSCEMGTKFAFFRYSMEELNSLIAALEGDQAALYRWGQDNLGLLCPSGCAQHKNMVMGEITEFPPSATEVNVYSGFGDSQEHCHDLGKKPSGFQQEKGVQNIVNPPSSSGIKEEHDKDRMAVDPGPLRKRDNPFRSTSECSYTSSLFSPGVQTSKSGIDSNSTKKLFGVDIGNSAKSSDIQVFQMADPASGRSVVSGLTFGQHVEPLDYGTIMIGKKWFNNQAIFPKGFRSRVIFYNVQDPTRDCCYISEVLDAGPVGPLFKVTMEQVPEVSFTNTSPVLCWDSIRDMVNEEIKKQQSIGKLGVPDLLPSDSVNGIEMFGFLSPQIIQEIEALDPHHHCLDYWLSKPSFSVNKLPSDFTKPTLVEGSNNSHLRLLGVRMTKKEPEQSGFCTSSCADEVALERLSKKPELPGGPEQVVLNKLFSSVPDSSRISRDCSHSAD</sequence>
<comment type="caution">
    <text evidence="14">The sequence shown here is derived from an EMBL/GenBank/DDBJ whole genome shotgun (WGS) entry which is preliminary data.</text>
</comment>
<evidence type="ECO:0000256" key="5">
    <source>
        <dbReference type="ARBA" id="ARBA00022964"/>
    </source>
</evidence>
<comment type="cofactor">
    <cofactor evidence="1">
        <name>Fe(2+)</name>
        <dbReference type="ChEBI" id="CHEBI:29033"/>
    </cofactor>
</comment>
<feature type="region of interest" description="Disordered" evidence="11">
    <location>
        <begin position="650"/>
        <end position="701"/>
    </location>
</feature>
<keyword evidence="3" id="KW-0479">Metal-binding</keyword>
<comment type="subcellular location">
    <subcellularLocation>
        <location evidence="2">Nucleus</location>
    </subcellularLocation>
</comment>
<dbReference type="PANTHER" id="PTHR10694">
    <property type="entry name" value="LYSINE-SPECIFIC DEMETHYLASE"/>
    <property type="match status" value="1"/>
</dbReference>
<evidence type="ECO:0000313" key="15">
    <source>
        <dbReference type="Proteomes" id="UP000324897"/>
    </source>
</evidence>
<dbReference type="Pfam" id="PF02375">
    <property type="entry name" value="JmjN"/>
    <property type="match status" value="1"/>
</dbReference>
<evidence type="ECO:0000259" key="13">
    <source>
        <dbReference type="PROSITE" id="PS51184"/>
    </source>
</evidence>
<dbReference type="EMBL" id="RWGY01000029">
    <property type="protein sequence ID" value="TVU18636.1"/>
    <property type="molecule type" value="Genomic_DNA"/>
</dbReference>
<keyword evidence="8" id="KW-0805">Transcription regulation</keyword>
<dbReference type="InterPro" id="IPR003349">
    <property type="entry name" value="JmjN"/>
</dbReference>
<evidence type="ECO:0000256" key="9">
    <source>
        <dbReference type="ARBA" id="ARBA00023163"/>
    </source>
</evidence>
<gene>
    <name evidence="14" type="ORF">EJB05_34744</name>
</gene>
<dbReference type="InterPro" id="IPR003347">
    <property type="entry name" value="JmjC_dom"/>
</dbReference>
<dbReference type="Pfam" id="PF05964">
    <property type="entry name" value="FYRN"/>
    <property type="match status" value="1"/>
</dbReference>
<feature type="region of interest" description="Disordered" evidence="11">
    <location>
        <begin position="1"/>
        <end position="54"/>
    </location>
</feature>
<evidence type="ECO:0000256" key="8">
    <source>
        <dbReference type="ARBA" id="ARBA00023015"/>
    </source>
</evidence>
<keyword evidence="10" id="KW-0539">Nucleus</keyword>
<keyword evidence="7" id="KW-0408">Iron</keyword>
<dbReference type="Gene3D" id="3.30.160.360">
    <property type="match status" value="1"/>
</dbReference>
<evidence type="ECO:0000313" key="14">
    <source>
        <dbReference type="EMBL" id="TVU18636.1"/>
    </source>
</evidence>
<dbReference type="GO" id="GO:0000785">
    <property type="term" value="C:chromatin"/>
    <property type="evidence" value="ECO:0007669"/>
    <property type="project" value="TreeGrafter"/>
</dbReference>
<keyword evidence="4" id="KW-0156">Chromatin regulator</keyword>
<keyword evidence="15" id="KW-1185">Reference proteome</keyword>
<dbReference type="Proteomes" id="UP000324897">
    <property type="component" value="Chromosome 7"/>
</dbReference>
<reference evidence="14 15" key="1">
    <citation type="journal article" date="2019" name="Sci. Rep.">
        <title>A high-quality genome of Eragrostis curvula grass provides insights into Poaceae evolution and supports new strategies to enhance forage quality.</title>
        <authorList>
            <person name="Carballo J."/>
            <person name="Santos B.A.C.M."/>
            <person name="Zappacosta D."/>
            <person name="Garbus I."/>
            <person name="Selva J.P."/>
            <person name="Gallo C.A."/>
            <person name="Diaz A."/>
            <person name="Albertini E."/>
            <person name="Caccamo M."/>
            <person name="Echenique V."/>
        </authorList>
    </citation>
    <scope>NUCLEOTIDE SEQUENCE [LARGE SCALE GENOMIC DNA]</scope>
    <source>
        <strain evidence="15">cv. Victoria</strain>
        <tissue evidence="14">Leaf</tissue>
    </source>
</reference>
<evidence type="ECO:0008006" key="16">
    <source>
        <dbReference type="Google" id="ProtNLM"/>
    </source>
</evidence>
<dbReference type="Pfam" id="PF02373">
    <property type="entry name" value="JmjC"/>
    <property type="match status" value="1"/>
</dbReference>
<dbReference type="Pfam" id="PF02928">
    <property type="entry name" value="zf-C5HC2"/>
    <property type="match status" value="1"/>
</dbReference>
<dbReference type="InterPro" id="IPR003889">
    <property type="entry name" value="FYrich_C"/>
</dbReference>
<dbReference type="FunFam" id="3.30.160.360:FF:000005">
    <property type="entry name" value="Putative lysine-specific demethylase JMJ16"/>
    <property type="match status" value="1"/>
</dbReference>
<protein>
    <recommendedName>
        <fullName evidence="16">JmjC domain-containing protein</fullName>
    </recommendedName>
</protein>
<dbReference type="PROSITE" id="PS51183">
    <property type="entry name" value="JMJN"/>
    <property type="match status" value="1"/>
</dbReference>
<dbReference type="Gene3D" id="2.60.120.650">
    <property type="entry name" value="Cupin"/>
    <property type="match status" value="1"/>
</dbReference>